<dbReference type="VEuPathDB" id="FungiDB:P168DRAFT_230451"/>
<feature type="region of interest" description="Disordered" evidence="3">
    <location>
        <begin position="1"/>
        <end position="32"/>
    </location>
</feature>
<name>A0A2I1DEI1_ASPC2</name>
<dbReference type="OrthoDB" id="193499at2759"/>
<dbReference type="Pfam" id="PF00076">
    <property type="entry name" value="RRM_1"/>
    <property type="match status" value="1"/>
</dbReference>
<dbReference type="PROSITE" id="PS50102">
    <property type="entry name" value="RRM"/>
    <property type="match status" value="1"/>
</dbReference>
<keyword evidence="1 2" id="KW-0694">RNA-binding</keyword>
<evidence type="ECO:0000256" key="3">
    <source>
        <dbReference type="SAM" id="MobiDB-lite"/>
    </source>
</evidence>
<dbReference type="InterPro" id="IPR000504">
    <property type="entry name" value="RRM_dom"/>
</dbReference>
<dbReference type="PANTHER" id="PTHR48027">
    <property type="entry name" value="HETEROGENEOUS NUCLEAR RIBONUCLEOPROTEIN 87F-RELATED"/>
    <property type="match status" value="1"/>
</dbReference>
<feature type="compositionally biased region" description="Low complexity" evidence="3">
    <location>
        <begin position="149"/>
        <end position="162"/>
    </location>
</feature>
<feature type="region of interest" description="Disordered" evidence="3">
    <location>
        <begin position="585"/>
        <end position="619"/>
    </location>
</feature>
<dbReference type="EMBL" id="MSFM01000001">
    <property type="protein sequence ID" value="PKY08271.1"/>
    <property type="molecule type" value="Genomic_DNA"/>
</dbReference>
<dbReference type="Proteomes" id="UP000234254">
    <property type="component" value="Unassembled WGS sequence"/>
</dbReference>
<reference evidence="5" key="1">
    <citation type="submission" date="2016-12" db="EMBL/GenBank/DDBJ databases">
        <title>The genomes of Aspergillus section Nigri reveals drivers in fungal speciation.</title>
        <authorList>
            <consortium name="DOE Joint Genome Institute"/>
            <person name="Vesth T.C."/>
            <person name="Nybo J."/>
            <person name="Theobald S."/>
            <person name="Brandl J."/>
            <person name="Frisvad J.C."/>
            <person name="Nielsen K.F."/>
            <person name="Lyhne E.K."/>
            <person name="Kogle M.E."/>
            <person name="Kuo A."/>
            <person name="Riley R."/>
            <person name="Clum A."/>
            <person name="Nolan M."/>
            <person name="Lipzen A."/>
            <person name="Salamov A."/>
            <person name="Henrissat B."/>
            <person name="Wiebenga A."/>
            <person name="De vries R.P."/>
            <person name="Grigoriev I.V."/>
            <person name="Mortensen U.H."/>
            <person name="Andersen M.R."/>
            <person name="Baker S.E."/>
        </authorList>
    </citation>
    <scope>NUCLEOTIDE SEQUENCE</scope>
    <source>
        <strain evidence="5">IBT 28561</strain>
    </source>
</reference>
<dbReference type="GeneID" id="36540761"/>
<feature type="region of interest" description="Disordered" evidence="3">
    <location>
        <begin position="342"/>
        <end position="492"/>
    </location>
</feature>
<feature type="compositionally biased region" description="Polar residues" evidence="3">
    <location>
        <begin position="374"/>
        <end position="390"/>
    </location>
</feature>
<feature type="region of interest" description="Disordered" evidence="3">
    <location>
        <begin position="149"/>
        <end position="173"/>
    </location>
</feature>
<accession>A0A2I1DEI1</accession>
<evidence type="ECO:0000313" key="5">
    <source>
        <dbReference type="EMBL" id="PKY08271.1"/>
    </source>
</evidence>
<protein>
    <recommendedName>
        <fullName evidence="4">RRM domain-containing protein</fullName>
    </recommendedName>
</protein>
<sequence>MLNPFQIRGLHGSPSLQEASEPAAPSEHIGSGDDHLIVEDRLGPQNRAALVQLSTSEYDDIATNHPRARLTYLDEDDGDLITVGSSLELSQRLEEPASTSVPFTDPGPVHIFDIRRSNSVTELWRKYETGSRPQNADNVAVIQPGLADADASQAPAEEQSSSTNNNAAPAPRTEPEPLMAAFEAEMARILHDSNAAVSAQADTPPQPEPTPNGTRSPRGQTPGDAVLHTIFNLLDGAETVSAGVRSRFPELEQQLQNAQRALPGQVGSSVQVALSTLELQARNLVGAINNASTATGQRAENVLQSECPVAANTVQSLRSMASELGNMGQSLFETFESEFGRNRSRCQGRTYSGENSISPRPENREQIWGRPNDAPTTENTNQQPLPNANGRTEEGAVASNPGEPFGNFQSHGHEQNATVSDSRLASPSESQLPTGPPSLRPHELLHPSHNDSPQRPPQHPAYPNIYESVANRLPSSPSLPPPFVPSSPAPSRRCAPPRDTLFIGNVGYMANADSIRSLFESKGFLVDVELPYDAKTGDHVGFGYVYFPSIHAAEMALDALQGTRVDGHSINLEFSDHIPIAGLGTAHHTGEGSHHSVSPGFTRNHTDGGPDLPSVDDRRPAPLAVADLCSGDIRRSGGQAITTGDRSVGSSTSLDTERLNSLYPSLLPESAASRSLSNNGTTDRLPELTRDLDYRFPPVSQLDARLLAEQRQSRPGGAWETSTRPVNGATARNHDGRTPSSHNLPSASALGVPNGRPIPSGFARTPASERVGAGPSHVPIPLGRSNTFMRYPHRRDPWDSIRPDVLYSSDQPLRRRATERHSPRGLGGFPSQSAHNNPSAPHLAGGVEGSGPQQSRPQQRMIDECMSTLVALGYGSVKDGGPQRLAIYAAAADGNIEDAIEMIEEERKVYEQQGSRL</sequence>
<feature type="compositionally biased region" description="Basic and acidic residues" evidence="3">
    <location>
        <begin position="440"/>
        <end position="449"/>
    </location>
</feature>
<feature type="compositionally biased region" description="Polar residues" evidence="3">
    <location>
        <begin position="407"/>
        <end position="433"/>
    </location>
</feature>
<feature type="domain" description="RRM" evidence="4">
    <location>
        <begin position="499"/>
        <end position="577"/>
    </location>
</feature>
<proteinExistence type="predicted"/>
<feature type="compositionally biased region" description="Polar residues" evidence="3">
    <location>
        <begin position="639"/>
        <end position="654"/>
    </location>
</feature>
<feature type="region of interest" description="Disordered" evidence="3">
    <location>
        <begin position="792"/>
        <end position="859"/>
    </location>
</feature>
<feature type="compositionally biased region" description="Polar residues" evidence="3">
    <location>
        <begin position="830"/>
        <end position="839"/>
    </location>
</feature>
<feature type="region of interest" description="Disordered" evidence="3">
    <location>
        <begin position="634"/>
        <end position="656"/>
    </location>
</feature>
<dbReference type="RefSeq" id="XP_024696865.1">
    <property type="nucleotide sequence ID" value="XM_024833237.1"/>
</dbReference>
<dbReference type="InterPro" id="IPR052462">
    <property type="entry name" value="SLIRP/GR-RBP-like"/>
</dbReference>
<evidence type="ECO:0000256" key="1">
    <source>
        <dbReference type="ARBA" id="ARBA00022884"/>
    </source>
</evidence>
<feature type="compositionally biased region" description="Polar residues" evidence="3">
    <location>
        <begin position="345"/>
        <end position="358"/>
    </location>
</feature>
<feature type="region of interest" description="Disordered" evidence="3">
    <location>
        <begin position="709"/>
        <end position="749"/>
    </location>
</feature>
<keyword evidence="6" id="KW-1185">Reference proteome</keyword>
<dbReference type="InterPro" id="IPR035979">
    <property type="entry name" value="RBD_domain_sf"/>
</dbReference>
<dbReference type="GO" id="GO:0003723">
    <property type="term" value="F:RNA binding"/>
    <property type="evidence" value="ECO:0007669"/>
    <property type="project" value="UniProtKB-UniRule"/>
</dbReference>
<feature type="region of interest" description="Disordered" evidence="3">
    <location>
        <begin position="195"/>
        <end position="224"/>
    </location>
</feature>
<comment type="caution">
    <text evidence="5">The sequence shown here is derived from an EMBL/GenBank/DDBJ whole genome shotgun (WGS) entry which is preliminary data.</text>
</comment>
<dbReference type="AlphaFoldDB" id="A0A2I1DEI1"/>
<dbReference type="SMART" id="SM00360">
    <property type="entry name" value="RRM"/>
    <property type="match status" value="1"/>
</dbReference>
<gene>
    <name evidence="5" type="ORF">P168DRAFT_230451</name>
</gene>
<evidence type="ECO:0000313" key="6">
    <source>
        <dbReference type="Proteomes" id="UP000234254"/>
    </source>
</evidence>
<evidence type="ECO:0000256" key="2">
    <source>
        <dbReference type="PROSITE-ProRule" id="PRU00176"/>
    </source>
</evidence>
<evidence type="ECO:0000259" key="4">
    <source>
        <dbReference type="PROSITE" id="PS50102"/>
    </source>
</evidence>
<organism evidence="5 6">
    <name type="scientific">Aspergillus campestris (strain IBT 28561)</name>
    <dbReference type="NCBI Taxonomy" id="1392248"/>
    <lineage>
        <taxon>Eukaryota</taxon>
        <taxon>Fungi</taxon>
        <taxon>Dikarya</taxon>
        <taxon>Ascomycota</taxon>
        <taxon>Pezizomycotina</taxon>
        <taxon>Eurotiomycetes</taxon>
        <taxon>Eurotiomycetidae</taxon>
        <taxon>Eurotiales</taxon>
        <taxon>Aspergillaceae</taxon>
        <taxon>Aspergillus</taxon>
        <taxon>Aspergillus subgen. Circumdati</taxon>
    </lineage>
</organism>
<dbReference type="SUPFAM" id="SSF54928">
    <property type="entry name" value="RNA-binding domain, RBD"/>
    <property type="match status" value="1"/>
</dbReference>
<feature type="compositionally biased region" description="Pro residues" evidence="3">
    <location>
        <begin position="477"/>
        <end position="488"/>
    </location>
</feature>
<dbReference type="Gene3D" id="3.30.70.330">
    <property type="match status" value="1"/>
</dbReference>
<dbReference type="InterPro" id="IPR012677">
    <property type="entry name" value="Nucleotide-bd_a/b_plait_sf"/>
</dbReference>